<reference evidence="2 3" key="1">
    <citation type="submission" date="2019-08" db="EMBL/GenBank/DDBJ databases">
        <title>In-depth cultivation of the pig gut microbiome towards novel bacterial diversity and tailored functional studies.</title>
        <authorList>
            <person name="Wylensek D."/>
            <person name="Hitch T.C.A."/>
            <person name="Clavel T."/>
        </authorList>
    </citation>
    <scope>NUCLEOTIDE SEQUENCE [LARGE SCALE GENOMIC DNA]</scope>
    <source>
        <strain evidence="2 3">Oil+RF-744-WCA-WT-11</strain>
    </source>
</reference>
<accession>A0A6L5X4F0</accession>
<keyword evidence="1" id="KW-0812">Transmembrane</keyword>
<evidence type="ECO:0000313" key="3">
    <source>
        <dbReference type="Proteomes" id="UP000481852"/>
    </source>
</evidence>
<proteinExistence type="predicted"/>
<keyword evidence="1" id="KW-0472">Membrane</keyword>
<name>A0A6L5X4F0_9FIRM</name>
<feature type="transmembrane region" description="Helical" evidence="1">
    <location>
        <begin position="48"/>
        <end position="71"/>
    </location>
</feature>
<dbReference type="RefSeq" id="WP_154524364.1">
    <property type="nucleotide sequence ID" value="NZ_JAQYJL010000018.1"/>
</dbReference>
<dbReference type="InterPro" id="IPR046140">
    <property type="entry name" value="DUF6142"/>
</dbReference>
<dbReference type="Proteomes" id="UP000481852">
    <property type="component" value="Unassembled WGS sequence"/>
</dbReference>
<evidence type="ECO:0000256" key="1">
    <source>
        <dbReference type="SAM" id="Phobius"/>
    </source>
</evidence>
<evidence type="ECO:0000313" key="2">
    <source>
        <dbReference type="EMBL" id="MSS14505.1"/>
    </source>
</evidence>
<keyword evidence="3" id="KW-1185">Reference proteome</keyword>
<sequence length="105" mass="11056">MAKAYTYKIHPRAGRKGVVSVVLSGITIILFLGLLTACTALKGQAGLWAGAVGFSGMMAALAGVIIGLRSFRDRQPSYGFSKTGTIINGMMVAVWFILFCRGLAA</sequence>
<dbReference type="Pfam" id="PF19639">
    <property type="entry name" value="DUF6142"/>
    <property type="match status" value="1"/>
</dbReference>
<dbReference type="AlphaFoldDB" id="A0A6L5X4F0"/>
<gene>
    <name evidence="2" type="ORF">FYJ35_05520</name>
</gene>
<comment type="caution">
    <text evidence="2">The sequence shown here is derived from an EMBL/GenBank/DDBJ whole genome shotgun (WGS) entry which is preliminary data.</text>
</comment>
<feature type="transmembrane region" description="Helical" evidence="1">
    <location>
        <begin position="83"/>
        <end position="104"/>
    </location>
</feature>
<dbReference type="EMBL" id="VULZ01000004">
    <property type="protein sequence ID" value="MSS14505.1"/>
    <property type="molecule type" value="Genomic_DNA"/>
</dbReference>
<keyword evidence="1" id="KW-1133">Transmembrane helix</keyword>
<feature type="transmembrane region" description="Helical" evidence="1">
    <location>
        <begin position="21"/>
        <end position="42"/>
    </location>
</feature>
<organism evidence="2 3">
    <name type="scientific">Porcincola intestinalis</name>
    <dbReference type="NCBI Taxonomy" id="2606632"/>
    <lineage>
        <taxon>Bacteria</taxon>
        <taxon>Bacillati</taxon>
        <taxon>Bacillota</taxon>
        <taxon>Clostridia</taxon>
        <taxon>Lachnospirales</taxon>
        <taxon>Lachnospiraceae</taxon>
        <taxon>Porcincola</taxon>
    </lineage>
</organism>
<protein>
    <submittedName>
        <fullName evidence="2">Uncharacterized protein</fullName>
    </submittedName>
</protein>